<reference evidence="2" key="3">
    <citation type="submission" date="2019-06" db="EMBL/GenBank/DDBJ databases">
        <authorList>
            <person name="Poynton C."/>
            <person name="Hasenbein S."/>
            <person name="Benoit J.B."/>
            <person name="Sepulveda M.S."/>
            <person name="Poelchau M.F."/>
            <person name="Murali S.C."/>
            <person name="Chen S."/>
            <person name="Glastad K.M."/>
            <person name="Werren J.H."/>
            <person name="Vineis J.H."/>
            <person name="Bowen J.L."/>
            <person name="Friedrich M."/>
            <person name="Jones J."/>
            <person name="Robertson H.M."/>
            <person name="Feyereisen R."/>
            <person name="Mechler-Hickson A."/>
            <person name="Mathers N."/>
            <person name="Lee C.E."/>
            <person name="Colbourne J.K."/>
            <person name="Biales A."/>
            <person name="Johnston J.S."/>
            <person name="Wellborn G.A."/>
            <person name="Rosendale A.J."/>
            <person name="Cridge A.G."/>
            <person name="Munoz-Torres M.C."/>
            <person name="Bain P.A."/>
            <person name="Manny A.R."/>
            <person name="Major K.M."/>
            <person name="Lambert F.N."/>
            <person name="Vulpe C.D."/>
            <person name="Tuck P."/>
            <person name="Blalock B.J."/>
            <person name="Lin Y.-Y."/>
            <person name="Smith M.E."/>
            <person name="Ochoa-Acuna H."/>
            <person name="Chen M.-J.M."/>
            <person name="Childers C.P."/>
            <person name="Qu J."/>
            <person name="Dugan S."/>
            <person name="Lee S.L."/>
            <person name="Chao H."/>
            <person name="Dinh H."/>
            <person name="Han Y."/>
            <person name="Doddapaneni H."/>
            <person name="Worley K.C."/>
            <person name="Muzny D.M."/>
            <person name="Gibbs R.A."/>
            <person name="Richards S."/>
        </authorList>
    </citation>
    <scope>NUCLEOTIDE SEQUENCE</scope>
    <source>
        <strain evidence="2">HAZT.00-mixed</strain>
        <tissue evidence="2">Whole organism</tissue>
    </source>
</reference>
<sequence>MGMGTQRGYRGGAASPVGLHPSVRGMPNSGMGGGMSGGGMGGGGGMSGSMPMMRSGGGYGGGMTGAAAGADGGGAYSPSHGGQGSPVMYQGQMSQYRRPMQGPPMSGQL</sequence>
<accession>A0A6A0H4E4</accession>
<feature type="compositionally biased region" description="Gly residues" evidence="1">
    <location>
        <begin position="30"/>
        <end position="47"/>
    </location>
</feature>
<name>A0A6A0H4E4_HYAAZ</name>
<gene>
    <name evidence="2" type="ORF">HAZT_HAZT007632</name>
</gene>
<feature type="compositionally biased region" description="Gly residues" evidence="1">
    <location>
        <begin position="1"/>
        <end position="11"/>
    </location>
</feature>
<organism evidence="2">
    <name type="scientific">Hyalella azteca</name>
    <name type="common">Amphipod</name>
    <dbReference type="NCBI Taxonomy" id="294128"/>
    <lineage>
        <taxon>Eukaryota</taxon>
        <taxon>Metazoa</taxon>
        <taxon>Ecdysozoa</taxon>
        <taxon>Arthropoda</taxon>
        <taxon>Crustacea</taxon>
        <taxon>Multicrustacea</taxon>
        <taxon>Malacostraca</taxon>
        <taxon>Eumalacostraca</taxon>
        <taxon>Peracarida</taxon>
        <taxon>Amphipoda</taxon>
        <taxon>Senticaudata</taxon>
        <taxon>Talitrida</taxon>
        <taxon>Talitroidea</taxon>
        <taxon>Hyalellidae</taxon>
        <taxon>Hyalella</taxon>
    </lineage>
</organism>
<reference evidence="2" key="2">
    <citation type="journal article" date="2018" name="Environ. Sci. Technol.">
        <title>The Toxicogenome of Hyalella azteca: A Model for Sediment Ecotoxicology and Evolutionary Toxicology.</title>
        <authorList>
            <person name="Poynton H.C."/>
            <person name="Hasenbein S."/>
            <person name="Benoit J.B."/>
            <person name="Sepulveda M.S."/>
            <person name="Poelchau M.F."/>
            <person name="Hughes D.S.T."/>
            <person name="Murali S.C."/>
            <person name="Chen S."/>
            <person name="Glastad K.M."/>
            <person name="Goodisman M.A.D."/>
            <person name="Werren J.H."/>
            <person name="Vineis J.H."/>
            <person name="Bowen J.L."/>
            <person name="Friedrich M."/>
            <person name="Jones J."/>
            <person name="Robertson H.M."/>
            <person name="Feyereisen R."/>
            <person name="Mechler-Hickson A."/>
            <person name="Mathers N."/>
            <person name="Lee C.E."/>
            <person name="Colbourne J.K."/>
            <person name="Biales A."/>
            <person name="Johnston J.S."/>
            <person name="Wellborn G.A."/>
            <person name="Rosendale A.J."/>
            <person name="Cridge A.G."/>
            <person name="Munoz-Torres M.C."/>
            <person name="Bain P.A."/>
            <person name="Manny A.R."/>
            <person name="Major K.M."/>
            <person name="Lambert F.N."/>
            <person name="Vulpe C.D."/>
            <person name="Tuck P."/>
            <person name="Blalock B.J."/>
            <person name="Lin Y.Y."/>
            <person name="Smith M.E."/>
            <person name="Ochoa-Acuna H."/>
            <person name="Chen M.M."/>
            <person name="Childers C.P."/>
            <person name="Qu J."/>
            <person name="Dugan S."/>
            <person name="Lee S.L."/>
            <person name="Chao H."/>
            <person name="Dinh H."/>
            <person name="Han Y."/>
            <person name="Doddapaneni H."/>
            <person name="Worley K.C."/>
            <person name="Muzny D.M."/>
            <person name="Gibbs R.A."/>
            <person name="Richards S."/>
        </authorList>
    </citation>
    <scope>NUCLEOTIDE SEQUENCE</scope>
    <source>
        <strain evidence="2">HAZT.00-mixed</strain>
        <tissue evidence="2">Whole organism</tissue>
    </source>
</reference>
<dbReference type="Proteomes" id="UP000711488">
    <property type="component" value="Unassembled WGS sequence"/>
</dbReference>
<protein>
    <submittedName>
        <fullName evidence="2">Uncharacterized protein</fullName>
    </submittedName>
</protein>
<reference evidence="2" key="1">
    <citation type="submission" date="2014-08" db="EMBL/GenBank/DDBJ databases">
        <authorList>
            <person name="Murali S."/>
            <person name="Richards S."/>
            <person name="Bandaranaike D."/>
            <person name="Bellair M."/>
            <person name="Blankenburg K."/>
            <person name="Chao H."/>
            <person name="Dinh H."/>
            <person name="Doddapaneni H."/>
            <person name="Dugan-Rocha S."/>
            <person name="Elkadiri S."/>
            <person name="Gnanaolivu R."/>
            <person name="Hughes D."/>
            <person name="Lee S."/>
            <person name="Li M."/>
            <person name="Ming W."/>
            <person name="Munidasa M."/>
            <person name="Muniz J."/>
            <person name="Nguyen L."/>
            <person name="Osuji N."/>
            <person name="Pu L.-L."/>
            <person name="Puazo M."/>
            <person name="Skinner E."/>
            <person name="Qu C."/>
            <person name="Quiroz J."/>
            <person name="Raj R."/>
            <person name="Weissenberger G."/>
            <person name="Xin Y."/>
            <person name="Zou X."/>
            <person name="Han Y."/>
            <person name="Worley K."/>
            <person name="Muzny D."/>
            <person name="Gibbs R."/>
        </authorList>
    </citation>
    <scope>NUCLEOTIDE SEQUENCE</scope>
    <source>
        <strain evidence="2">HAZT.00-mixed</strain>
        <tissue evidence="2">Whole organism</tissue>
    </source>
</reference>
<evidence type="ECO:0000256" key="1">
    <source>
        <dbReference type="SAM" id="MobiDB-lite"/>
    </source>
</evidence>
<dbReference type="AlphaFoldDB" id="A0A6A0H4E4"/>
<evidence type="ECO:0000313" key="2">
    <source>
        <dbReference type="EMBL" id="KAA0199352.1"/>
    </source>
</evidence>
<feature type="region of interest" description="Disordered" evidence="1">
    <location>
        <begin position="1"/>
        <end position="109"/>
    </location>
</feature>
<dbReference type="EMBL" id="JQDR03006969">
    <property type="protein sequence ID" value="KAA0199352.1"/>
    <property type="molecule type" value="Genomic_DNA"/>
</dbReference>
<feature type="compositionally biased region" description="Gly residues" evidence="1">
    <location>
        <begin position="55"/>
        <end position="75"/>
    </location>
</feature>
<proteinExistence type="predicted"/>
<comment type="caution">
    <text evidence="2">The sequence shown here is derived from an EMBL/GenBank/DDBJ whole genome shotgun (WGS) entry which is preliminary data.</text>
</comment>